<dbReference type="OrthoDB" id="1915375at2759"/>
<proteinExistence type="predicted"/>
<dbReference type="InterPro" id="IPR036265">
    <property type="entry name" value="HIT-like_sf"/>
</dbReference>
<dbReference type="EMBL" id="SSTE01018296">
    <property type="protein sequence ID" value="KAA0039713.1"/>
    <property type="molecule type" value="Genomic_DNA"/>
</dbReference>
<comment type="caution">
    <text evidence="1">The sequence shown here is derived from an EMBL/GenBank/DDBJ whole genome shotgun (WGS) entry which is preliminary data.</text>
</comment>
<organism evidence="1 2">
    <name type="scientific">Cucumis melo var. makuwa</name>
    <name type="common">Oriental melon</name>
    <dbReference type="NCBI Taxonomy" id="1194695"/>
    <lineage>
        <taxon>Eukaryota</taxon>
        <taxon>Viridiplantae</taxon>
        <taxon>Streptophyta</taxon>
        <taxon>Embryophyta</taxon>
        <taxon>Tracheophyta</taxon>
        <taxon>Spermatophyta</taxon>
        <taxon>Magnoliopsida</taxon>
        <taxon>eudicotyledons</taxon>
        <taxon>Gunneridae</taxon>
        <taxon>Pentapetalae</taxon>
        <taxon>rosids</taxon>
        <taxon>fabids</taxon>
        <taxon>Cucurbitales</taxon>
        <taxon>Cucurbitaceae</taxon>
        <taxon>Benincaseae</taxon>
        <taxon>Cucumis</taxon>
    </lineage>
</organism>
<sequence length="143" mass="15977">MAATTISSCIFCQKASNSTANNLLHFDERVVAFEDINPSAVSFFRGNSSTFVYPFRSQWPSMTFVSCHLEGAEDGLYKATTWHFLVIPKEHIPTVRNLQRRAEDYSLGNVTVVKCNSFMVFCLKKRTGGGNGVGEQVLKTQEI</sequence>
<reference evidence="1 2" key="1">
    <citation type="submission" date="2019-08" db="EMBL/GenBank/DDBJ databases">
        <title>Draft genome sequences of two oriental melons (Cucumis melo L. var makuwa).</title>
        <authorList>
            <person name="Kwon S.-Y."/>
        </authorList>
    </citation>
    <scope>NUCLEOTIDE SEQUENCE [LARGE SCALE GENOMIC DNA]</scope>
    <source>
        <strain evidence="2">cv. SW 3</strain>
        <tissue evidence="1">Leaf</tissue>
    </source>
</reference>
<evidence type="ECO:0000313" key="2">
    <source>
        <dbReference type="Proteomes" id="UP000321393"/>
    </source>
</evidence>
<name>A0A5A7T9M5_CUCMM</name>
<accession>A0A5A7T9M5</accession>
<dbReference type="STRING" id="1194695.A0A5A7T9M5"/>
<evidence type="ECO:0000313" key="1">
    <source>
        <dbReference type="EMBL" id="KAA0039713.1"/>
    </source>
</evidence>
<gene>
    <name evidence="1" type="ORF">E6C27_scaffold558G00450</name>
</gene>
<dbReference type="AlphaFoldDB" id="A0A5A7T9M5"/>
<protein>
    <submittedName>
        <fullName evidence="1">Histidine triad nucleotide-binding protein 3 isoform X1</fullName>
    </submittedName>
</protein>
<dbReference type="SUPFAM" id="SSF54197">
    <property type="entry name" value="HIT-like"/>
    <property type="match status" value="1"/>
</dbReference>
<dbReference type="Gene3D" id="3.30.428.10">
    <property type="entry name" value="HIT-like"/>
    <property type="match status" value="1"/>
</dbReference>
<dbReference type="Proteomes" id="UP000321393">
    <property type="component" value="Unassembled WGS sequence"/>
</dbReference>